<dbReference type="InterPro" id="IPR036086">
    <property type="entry name" value="ParB/Sulfiredoxin_sf"/>
</dbReference>
<dbReference type="SMART" id="SM00470">
    <property type="entry name" value="ParB"/>
    <property type="match status" value="1"/>
</dbReference>
<proteinExistence type="predicted"/>
<dbReference type="RefSeq" id="WP_381738487.1">
    <property type="nucleotide sequence ID" value="NZ_JBHSDP010000011.1"/>
</dbReference>
<feature type="domain" description="ParB-like N-terminal" evidence="1">
    <location>
        <begin position="17"/>
        <end position="100"/>
    </location>
</feature>
<dbReference type="Gene3D" id="3.90.1530.10">
    <property type="entry name" value="Conserved hypothetical protein from pyrococcus furiosus pfu- 392566-001, ParB domain"/>
    <property type="match status" value="1"/>
</dbReference>
<evidence type="ECO:0000259" key="1">
    <source>
        <dbReference type="SMART" id="SM00470"/>
    </source>
</evidence>
<sequence length="273" mass="29255">MTTTDDTNINSLLSKVERWPLGQLKQFPGNPNEGDVDAIAESLAENGLFEPIIVQRSTGYILSHNHVTKAAERIGWSHLDVIPVDVDDVTAKKIVAAANRTAELSKRNEYLLAELLSDIVDGSDTGLEGTGYDEAFLDDLMARVEPELPDTSDDEDEGGGIVISEAGPTGAHYAETPEQEASRGARVAGEQSLAAKGLAEMVFVMDVDAKSQLLLDVEAMREHLGDQPTGPLVSAAVRIANVVLEAAHHNSPPLDWNQILGQAAVRPDTEATE</sequence>
<reference evidence="3" key="1">
    <citation type="journal article" date="2019" name="Int. J. Syst. Evol. Microbiol.">
        <title>The Global Catalogue of Microorganisms (GCM) 10K type strain sequencing project: providing services to taxonomists for standard genome sequencing and annotation.</title>
        <authorList>
            <consortium name="The Broad Institute Genomics Platform"/>
            <consortium name="The Broad Institute Genome Sequencing Center for Infectious Disease"/>
            <person name="Wu L."/>
            <person name="Ma J."/>
        </authorList>
    </citation>
    <scope>NUCLEOTIDE SEQUENCE [LARGE SCALE GENOMIC DNA]</scope>
    <source>
        <strain evidence="3">PCU 347</strain>
    </source>
</reference>
<dbReference type="Proteomes" id="UP001595824">
    <property type="component" value="Unassembled WGS sequence"/>
</dbReference>
<gene>
    <name evidence="2" type="ORF">ACFPC0_10810</name>
</gene>
<evidence type="ECO:0000313" key="2">
    <source>
        <dbReference type="EMBL" id="MFC4328316.1"/>
    </source>
</evidence>
<dbReference type="InterPro" id="IPR003115">
    <property type="entry name" value="ParB_N"/>
</dbReference>
<evidence type="ECO:0000313" key="3">
    <source>
        <dbReference type="Proteomes" id="UP001595824"/>
    </source>
</evidence>
<dbReference type="EMBL" id="JBHSDP010000011">
    <property type="protein sequence ID" value="MFC4328316.1"/>
    <property type="molecule type" value="Genomic_DNA"/>
</dbReference>
<keyword evidence="3" id="KW-1185">Reference proteome</keyword>
<name>A0ABV8TCG8_9ACTN</name>
<protein>
    <submittedName>
        <fullName evidence="2">ParB N-terminal domain-containing protein</fullName>
    </submittedName>
</protein>
<comment type="caution">
    <text evidence="2">The sequence shown here is derived from an EMBL/GenBank/DDBJ whole genome shotgun (WGS) entry which is preliminary data.</text>
</comment>
<accession>A0ABV8TCG8</accession>
<dbReference type="SUPFAM" id="SSF110849">
    <property type="entry name" value="ParB/Sulfiredoxin"/>
    <property type="match status" value="1"/>
</dbReference>
<organism evidence="2 3">
    <name type="scientific">Streptomyces andamanensis</name>
    <dbReference type="NCBI Taxonomy" id="1565035"/>
    <lineage>
        <taxon>Bacteria</taxon>
        <taxon>Bacillati</taxon>
        <taxon>Actinomycetota</taxon>
        <taxon>Actinomycetes</taxon>
        <taxon>Kitasatosporales</taxon>
        <taxon>Streptomycetaceae</taxon>
        <taxon>Streptomyces</taxon>
    </lineage>
</organism>